<evidence type="ECO:0000313" key="3">
    <source>
        <dbReference type="EMBL" id="PPK29612.1"/>
    </source>
</evidence>
<reference evidence="3 4" key="1">
    <citation type="submission" date="2018-02" db="EMBL/GenBank/DDBJ databases">
        <title>Draft genome sequences of four Legionella pneumophila clinical strains isolated in Ontario.</title>
        <authorList>
            <person name="Fortuna A."/>
            <person name="Ramnarine R."/>
            <person name="Li A."/>
            <person name="Frantz C."/>
            <person name="Mallo G."/>
        </authorList>
    </citation>
    <scope>NUCLEOTIDE SEQUENCE [LARGE SCALE GENOMIC DNA]</scope>
    <source>
        <strain evidence="3 4">LG61</strain>
    </source>
</reference>
<organism evidence="3 4">
    <name type="scientific">Legionella pneumophila</name>
    <dbReference type="NCBI Taxonomy" id="446"/>
    <lineage>
        <taxon>Bacteria</taxon>
        <taxon>Pseudomonadati</taxon>
        <taxon>Pseudomonadota</taxon>
        <taxon>Gammaproteobacteria</taxon>
        <taxon>Legionellales</taxon>
        <taxon>Legionellaceae</taxon>
        <taxon>Legionella</taxon>
    </lineage>
</organism>
<dbReference type="Pfam" id="PF00583">
    <property type="entry name" value="Acetyltransf_1"/>
    <property type="match status" value="2"/>
</dbReference>
<accession>A0A2S6EWP5</accession>
<dbReference type="InterPro" id="IPR050832">
    <property type="entry name" value="Bact_Acetyltransf"/>
</dbReference>
<keyword evidence="1 3" id="KW-0808">Transferase</keyword>
<comment type="caution">
    <text evidence="3">The sequence shown here is derived from an EMBL/GenBank/DDBJ whole genome shotgun (WGS) entry which is preliminary data.</text>
</comment>
<sequence>MSTDNLLEPKLIEATLGDYPVIQNMARFYVYDMSRYCGFISEEWACPPDGLYESYDFKIYFTDPQRKAFLIQIDNELAGFALLNKFGIQAVDWSIGEFFILAKFQGKGIGQSVAHQLWRTHPGEWEISVIPENIPALSFWRQAVMTYTLERYKEQIKTVNYDIHQTQRIILSFNTQKQNKSCHSIPKKPITIDFVDNIPKSLEKKMTEDLIAYERTHGIDVNYKRFSIVLSEGGVTCGVINAFTAFAEIYIDDIWVDKAYRGKGYGRKLLQTLENHFKGQGFNNINLCTSAFQAPEFYRKCGYTAEFTRINQANPKLSKTFFVKFFDDENQTQGLF</sequence>
<dbReference type="InterPro" id="IPR000182">
    <property type="entry name" value="GNAT_dom"/>
</dbReference>
<dbReference type="Gene3D" id="3.40.630.30">
    <property type="match status" value="2"/>
</dbReference>
<dbReference type="AlphaFoldDB" id="A0A2S6EWP5"/>
<dbReference type="OrthoDB" id="8479334at2"/>
<dbReference type="RefSeq" id="WP_027227218.1">
    <property type="nucleotide sequence ID" value="NZ_CP017601.1"/>
</dbReference>
<dbReference type="PROSITE" id="PS51186">
    <property type="entry name" value="GNAT"/>
    <property type="match status" value="2"/>
</dbReference>
<keyword evidence="2" id="KW-0012">Acyltransferase</keyword>
<evidence type="ECO:0000313" key="4">
    <source>
        <dbReference type="Proteomes" id="UP000239239"/>
    </source>
</evidence>
<dbReference type="EMBL" id="PQWY01000016">
    <property type="protein sequence ID" value="PPK29612.1"/>
    <property type="molecule type" value="Genomic_DNA"/>
</dbReference>
<protein>
    <submittedName>
        <fullName evidence="3">N-acetyltransferase</fullName>
    </submittedName>
</protein>
<evidence type="ECO:0000256" key="1">
    <source>
        <dbReference type="ARBA" id="ARBA00022679"/>
    </source>
</evidence>
<name>A0A2S6EWP5_LEGPN</name>
<dbReference type="CDD" id="cd04301">
    <property type="entry name" value="NAT_SF"/>
    <property type="match status" value="2"/>
</dbReference>
<dbReference type="SUPFAM" id="SSF55729">
    <property type="entry name" value="Acyl-CoA N-acyltransferases (Nat)"/>
    <property type="match status" value="2"/>
</dbReference>
<dbReference type="PANTHER" id="PTHR43877">
    <property type="entry name" value="AMINOALKYLPHOSPHONATE N-ACETYLTRANSFERASE-RELATED-RELATED"/>
    <property type="match status" value="1"/>
</dbReference>
<dbReference type="PANTHER" id="PTHR43877:SF2">
    <property type="entry name" value="AMINOALKYLPHOSPHONATE N-ACETYLTRANSFERASE-RELATED"/>
    <property type="match status" value="1"/>
</dbReference>
<gene>
    <name evidence="3" type="ORF">C3928_11080</name>
</gene>
<proteinExistence type="predicted"/>
<dbReference type="InterPro" id="IPR016181">
    <property type="entry name" value="Acyl_CoA_acyltransferase"/>
</dbReference>
<evidence type="ECO:0000256" key="2">
    <source>
        <dbReference type="ARBA" id="ARBA00023315"/>
    </source>
</evidence>
<dbReference type="Proteomes" id="UP000239239">
    <property type="component" value="Unassembled WGS sequence"/>
</dbReference>
<dbReference type="GO" id="GO:0016747">
    <property type="term" value="F:acyltransferase activity, transferring groups other than amino-acyl groups"/>
    <property type="evidence" value="ECO:0007669"/>
    <property type="project" value="InterPro"/>
</dbReference>